<dbReference type="PANTHER" id="PTHR31201">
    <property type="entry name" value="OS01G0585100 PROTEIN"/>
    <property type="match status" value="1"/>
</dbReference>
<dbReference type="InterPro" id="IPR021261">
    <property type="entry name" value="GPCAT"/>
</dbReference>
<evidence type="ECO:0000313" key="16">
    <source>
        <dbReference type="Proteomes" id="UP000790833"/>
    </source>
</evidence>
<dbReference type="OrthoDB" id="406287at2759"/>
<feature type="transmembrane region" description="Helical" evidence="14">
    <location>
        <begin position="127"/>
        <end position="146"/>
    </location>
</feature>
<feature type="transmembrane region" description="Helical" evidence="14">
    <location>
        <begin position="177"/>
        <end position="196"/>
    </location>
</feature>
<feature type="compositionally biased region" description="Basic and acidic residues" evidence="13">
    <location>
        <begin position="1"/>
        <end position="12"/>
    </location>
</feature>
<dbReference type="EMBL" id="JAHMUF010000011">
    <property type="protein sequence ID" value="KAG7193574.1"/>
    <property type="molecule type" value="Genomic_DNA"/>
</dbReference>
<comment type="caution">
    <text evidence="15">The sequence shown here is derived from an EMBL/GenBank/DDBJ whole genome shotgun (WGS) entry which is preliminary data.</text>
</comment>
<feature type="transmembrane region" description="Helical" evidence="14">
    <location>
        <begin position="152"/>
        <end position="170"/>
    </location>
</feature>
<feature type="transmembrane region" description="Helical" evidence="14">
    <location>
        <begin position="326"/>
        <end position="349"/>
    </location>
</feature>
<keyword evidence="9 14" id="KW-0472">Membrane</keyword>
<evidence type="ECO:0000256" key="1">
    <source>
        <dbReference type="ARBA" id="ARBA00004141"/>
    </source>
</evidence>
<evidence type="ECO:0000256" key="7">
    <source>
        <dbReference type="ARBA" id="ARBA00022989"/>
    </source>
</evidence>
<evidence type="ECO:0000256" key="3">
    <source>
        <dbReference type="ARBA" id="ARBA00019082"/>
    </source>
</evidence>
<keyword evidence="6 14" id="KW-0812">Transmembrane</keyword>
<feature type="transmembrane region" description="Helical" evidence="14">
    <location>
        <begin position="273"/>
        <end position="294"/>
    </location>
</feature>
<evidence type="ECO:0000256" key="14">
    <source>
        <dbReference type="SAM" id="Phobius"/>
    </source>
</evidence>
<dbReference type="RefSeq" id="XP_043049122.1">
    <property type="nucleotide sequence ID" value="XM_043191479.1"/>
</dbReference>
<evidence type="ECO:0000256" key="12">
    <source>
        <dbReference type="ARBA" id="ARBA00023315"/>
    </source>
</evidence>
<feature type="region of interest" description="Disordered" evidence="13">
    <location>
        <begin position="1"/>
        <end position="25"/>
    </location>
</feature>
<dbReference type="AlphaFoldDB" id="A0A9P8AIE3"/>
<keyword evidence="5" id="KW-0808">Transferase</keyword>
<proteinExistence type="inferred from homology"/>
<evidence type="ECO:0000256" key="10">
    <source>
        <dbReference type="ARBA" id="ARBA00023209"/>
    </source>
</evidence>
<evidence type="ECO:0000256" key="2">
    <source>
        <dbReference type="ARBA" id="ARBA00006675"/>
    </source>
</evidence>
<evidence type="ECO:0000256" key="5">
    <source>
        <dbReference type="ARBA" id="ARBA00022679"/>
    </source>
</evidence>
<evidence type="ECO:0000313" key="15">
    <source>
        <dbReference type="EMBL" id="KAG7193574.1"/>
    </source>
</evidence>
<keyword evidence="4" id="KW-0444">Lipid biosynthesis</keyword>
<sequence>MSKEDQELRPGRNESVISDGDYDDLDYDSGFSRSTSLTRSNSSSSVSFIDLTKLLFIPDFDYGMPSRKTISDMTAKTKKQFGKTKKQIDITKQKVDVNKFLDKVNKRLGKLDDSLSESLKSSATEKLFYAFAVFLIGLIGFVMGKYPEHFHVLHTVIFCMLMPIRFYTYFKQSFQYYLADLCYYVNILLIAFIWWFPQSKSLFISVFSLSLGTLAFAVITWRNSLVLHSIEKTTSSFIHVMPPFTMFVLVHEIPKEFAQVRFPAVVQVTNWNFYNGILFTSIYYTVWQVSYHYFITIRKREKIRNGKVNSFSYLRKRNKDTVLGRFVNGLPYAWMQVLAFTLIQFGYQLLTMMLCPIWFKYKYACGSFVCFIFIWAAYNGATYYIDVFGKQFKKEVDILRQEVAALQQQQQNSATSSPVLMPLTESVDLLMVEKTSKSG</sequence>
<evidence type="ECO:0000256" key="8">
    <source>
        <dbReference type="ARBA" id="ARBA00023098"/>
    </source>
</evidence>
<evidence type="ECO:0000256" key="9">
    <source>
        <dbReference type="ARBA" id="ARBA00023136"/>
    </source>
</evidence>
<evidence type="ECO:0000256" key="11">
    <source>
        <dbReference type="ARBA" id="ARBA00023264"/>
    </source>
</evidence>
<keyword evidence="8" id="KW-0443">Lipid metabolism</keyword>
<dbReference type="GeneID" id="66114017"/>
<feature type="transmembrane region" description="Helical" evidence="14">
    <location>
        <begin position="233"/>
        <end position="253"/>
    </location>
</feature>
<accession>A0A9P8AIE3</accession>
<gene>
    <name evidence="15" type="ORF">KQ657_000643</name>
</gene>
<dbReference type="GO" id="GO:0016020">
    <property type="term" value="C:membrane"/>
    <property type="evidence" value="ECO:0007669"/>
    <property type="project" value="UniProtKB-SubCell"/>
</dbReference>
<keyword evidence="11" id="KW-1208">Phospholipid metabolism</keyword>
<evidence type="ECO:0000256" key="6">
    <source>
        <dbReference type="ARBA" id="ARBA00022692"/>
    </source>
</evidence>
<dbReference type="GO" id="GO:0006656">
    <property type="term" value="P:phosphatidylcholine biosynthetic process"/>
    <property type="evidence" value="ECO:0007669"/>
    <property type="project" value="TreeGrafter"/>
</dbReference>
<comment type="similarity">
    <text evidence="2">Belongs to the GPC1 family.</text>
</comment>
<protein>
    <recommendedName>
        <fullName evidence="3">Glycerophosphocholine acyltransferase 1</fullName>
    </recommendedName>
</protein>
<dbReference type="PANTHER" id="PTHR31201:SF1">
    <property type="entry name" value="GLYCEROPHOSPHOCHOLINE ACYLTRANSFERASE 1"/>
    <property type="match status" value="1"/>
</dbReference>
<organism evidence="15 16">
    <name type="scientific">Scheffersomyces spartinae</name>
    <dbReference type="NCBI Taxonomy" id="45513"/>
    <lineage>
        <taxon>Eukaryota</taxon>
        <taxon>Fungi</taxon>
        <taxon>Dikarya</taxon>
        <taxon>Ascomycota</taxon>
        <taxon>Saccharomycotina</taxon>
        <taxon>Pichiomycetes</taxon>
        <taxon>Debaryomycetaceae</taxon>
        <taxon>Scheffersomyces</taxon>
    </lineage>
</organism>
<dbReference type="GO" id="GO:0016746">
    <property type="term" value="F:acyltransferase activity"/>
    <property type="evidence" value="ECO:0007669"/>
    <property type="project" value="UniProtKB-KW"/>
</dbReference>
<dbReference type="Proteomes" id="UP000790833">
    <property type="component" value="Unassembled WGS sequence"/>
</dbReference>
<dbReference type="Pfam" id="PF10998">
    <property type="entry name" value="DUF2838"/>
    <property type="match status" value="1"/>
</dbReference>
<keyword evidence="7 14" id="KW-1133">Transmembrane helix</keyword>
<keyword evidence="16" id="KW-1185">Reference proteome</keyword>
<keyword evidence="10" id="KW-0594">Phospholipid biosynthesis</keyword>
<reference evidence="15" key="1">
    <citation type="submission" date="2021-03" db="EMBL/GenBank/DDBJ databases">
        <authorList>
            <person name="Palmer J.M."/>
        </authorList>
    </citation>
    <scope>NUCLEOTIDE SEQUENCE</scope>
    <source>
        <strain evidence="15">ARV_011</strain>
    </source>
</reference>
<name>A0A9P8AIE3_9ASCO</name>
<keyword evidence="12" id="KW-0012">Acyltransferase</keyword>
<feature type="transmembrane region" description="Helical" evidence="14">
    <location>
        <begin position="202"/>
        <end position="221"/>
    </location>
</feature>
<feature type="transmembrane region" description="Helical" evidence="14">
    <location>
        <begin position="361"/>
        <end position="385"/>
    </location>
</feature>
<evidence type="ECO:0000256" key="13">
    <source>
        <dbReference type="SAM" id="MobiDB-lite"/>
    </source>
</evidence>
<evidence type="ECO:0000256" key="4">
    <source>
        <dbReference type="ARBA" id="ARBA00022516"/>
    </source>
</evidence>
<comment type="subcellular location">
    <subcellularLocation>
        <location evidence="1">Membrane</location>
        <topology evidence="1">Multi-pass membrane protein</topology>
    </subcellularLocation>
</comment>